<accession>A0A9N9BII5</accession>
<name>A0A9N9BII5_9GLOM</name>
<keyword evidence="2" id="KW-1185">Reference proteome</keyword>
<evidence type="ECO:0000313" key="2">
    <source>
        <dbReference type="Proteomes" id="UP000789342"/>
    </source>
</evidence>
<proteinExistence type="predicted"/>
<evidence type="ECO:0000313" key="1">
    <source>
        <dbReference type="EMBL" id="CAG8565345.1"/>
    </source>
</evidence>
<gene>
    <name evidence="1" type="ORF">AMORRO_LOCUS6211</name>
</gene>
<protein>
    <submittedName>
        <fullName evidence="1">14486_t:CDS:1</fullName>
    </submittedName>
</protein>
<reference evidence="1" key="1">
    <citation type="submission" date="2021-06" db="EMBL/GenBank/DDBJ databases">
        <authorList>
            <person name="Kallberg Y."/>
            <person name="Tangrot J."/>
            <person name="Rosling A."/>
        </authorList>
    </citation>
    <scope>NUCLEOTIDE SEQUENCE</scope>
    <source>
        <strain evidence="1">CL551</strain>
    </source>
</reference>
<organism evidence="1 2">
    <name type="scientific">Acaulospora morrowiae</name>
    <dbReference type="NCBI Taxonomy" id="94023"/>
    <lineage>
        <taxon>Eukaryota</taxon>
        <taxon>Fungi</taxon>
        <taxon>Fungi incertae sedis</taxon>
        <taxon>Mucoromycota</taxon>
        <taxon>Glomeromycotina</taxon>
        <taxon>Glomeromycetes</taxon>
        <taxon>Diversisporales</taxon>
        <taxon>Acaulosporaceae</taxon>
        <taxon>Acaulospora</taxon>
    </lineage>
</organism>
<sequence length="51" mass="5579">MLIIAGLKFLLQPDDMINPGESSRTTTQKAMGNVAIMSSRMCTFSEDARTV</sequence>
<comment type="caution">
    <text evidence="1">The sequence shown here is derived from an EMBL/GenBank/DDBJ whole genome shotgun (WGS) entry which is preliminary data.</text>
</comment>
<dbReference type="AlphaFoldDB" id="A0A9N9BII5"/>
<dbReference type="EMBL" id="CAJVPV010004041">
    <property type="protein sequence ID" value="CAG8565345.1"/>
    <property type="molecule type" value="Genomic_DNA"/>
</dbReference>
<dbReference type="Proteomes" id="UP000789342">
    <property type="component" value="Unassembled WGS sequence"/>
</dbReference>